<dbReference type="SUPFAM" id="SSF49899">
    <property type="entry name" value="Concanavalin A-like lectins/glucanases"/>
    <property type="match status" value="1"/>
</dbReference>
<name>A0A8H3BH72_9AGAM</name>
<dbReference type="PANTHER" id="PTHR35332">
    <property type="entry name" value="REGULATION OF ENOLASE PROTEIN 1"/>
    <property type="match status" value="1"/>
</dbReference>
<comment type="caution">
    <text evidence="1">The sequence shown here is derived from an EMBL/GenBank/DDBJ whole genome shotgun (WGS) entry which is preliminary data.</text>
</comment>
<organism evidence="1 2">
    <name type="scientific">Rhizoctonia solani</name>
    <dbReference type="NCBI Taxonomy" id="456999"/>
    <lineage>
        <taxon>Eukaryota</taxon>
        <taxon>Fungi</taxon>
        <taxon>Dikarya</taxon>
        <taxon>Basidiomycota</taxon>
        <taxon>Agaricomycotina</taxon>
        <taxon>Agaricomycetes</taxon>
        <taxon>Cantharellales</taxon>
        <taxon>Ceratobasidiaceae</taxon>
        <taxon>Rhizoctonia</taxon>
    </lineage>
</organism>
<evidence type="ECO:0000313" key="2">
    <source>
        <dbReference type="Proteomes" id="UP000663841"/>
    </source>
</evidence>
<dbReference type="PANTHER" id="PTHR35332:SF2">
    <property type="entry name" value="REGULATION OF ENOLASE PROTEIN 1"/>
    <property type="match status" value="1"/>
</dbReference>
<gene>
    <name evidence="1" type="ORF">RDB_LOCUS143195</name>
</gene>
<accession>A0A8H3BH72</accession>
<dbReference type="EMBL" id="CAJMWW010000214">
    <property type="protein sequence ID" value="CAE6457692.1"/>
    <property type="molecule type" value="Genomic_DNA"/>
</dbReference>
<reference evidence="1" key="1">
    <citation type="submission" date="2021-01" db="EMBL/GenBank/DDBJ databases">
        <authorList>
            <person name="Kaushik A."/>
        </authorList>
    </citation>
    <scope>NUCLEOTIDE SEQUENCE</scope>
    <source>
        <strain evidence="1">AG3-T5</strain>
    </source>
</reference>
<protein>
    <submittedName>
        <fullName evidence="1">Uncharacterized protein</fullName>
    </submittedName>
</protein>
<dbReference type="Proteomes" id="UP000663841">
    <property type="component" value="Unassembled WGS sequence"/>
</dbReference>
<dbReference type="Gene3D" id="2.60.120.200">
    <property type="match status" value="1"/>
</dbReference>
<evidence type="ECO:0000313" key="1">
    <source>
        <dbReference type="EMBL" id="CAE6457692.1"/>
    </source>
</evidence>
<sequence length="209" mass="22679">MSTSLHALNLTPGSPSSITANSNITVNASPGTDLWRKPPSTTSTNAPAYVAYRSLNKFKRARVTVGADWTRLYDQGGLVFYINSKGLGKEKYETWIKTGIEMFDGKPNVGTVATPLGGYSDWSLVPTGGKSATIEVARELGGPSLYVYLVEGEKKTLVREVTWVFQDKHDSLLGVGVYAARPTKVEGEESGSGELLPVRFDGLEIEWTD</sequence>
<dbReference type="InterPro" id="IPR013320">
    <property type="entry name" value="ConA-like_dom_sf"/>
</dbReference>
<dbReference type="InterPro" id="IPR009784">
    <property type="entry name" value="DUF1349"/>
</dbReference>
<dbReference type="Pfam" id="PF07081">
    <property type="entry name" value="DUF1349"/>
    <property type="match status" value="1"/>
</dbReference>
<proteinExistence type="predicted"/>
<dbReference type="AlphaFoldDB" id="A0A8H3BH72"/>